<dbReference type="SUPFAM" id="SSF55681">
    <property type="entry name" value="Class II aaRS and biotin synthetases"/>
    <property type="match status" value="1"/>
</dbReference>
<evidence type="ECO:0000313" key="8">
    <source>
        <dbReference type="EMBL" id="MZR21002.1"/>
    </source>
</evidence>
<dbReference type="Gene3D" id="3.30.930.10">
    <property type="entry name" value="Bira Bifunctional Protein, Domain 2"/>
    <property type="match status" value="1"/>
</dbReference>
<evidence type="ECO:0000256" key="4">
    <source>
        <dbReference type="ARBA" id="ARBA00023267"/>
    </source>
</evidence>
<dbReference type="PANTHER" id="PTHR12835">
    <property type="entry name" value="BIOTIN PROTEIN LIGASE"/>
    <property type="match status" value="1"/>
</dbReference>
<keyword evidence="4" id="KW-0092">Biotin</keyword>
<dbReference type="PANTHER" id="PTHR12835:SF5">
    <property type="entry name" value="BIOTIN--PROTEIN LIGASE"/>
    <property type="match status" value="1"/>
</dbReference>
<dbReference type="Pfam" id="PF02237">
    <property type="entry name" value="BPL_C"/>
    <property type="match status" value="1"/>
</dbReference>
<dbReference type="InterPro" id="IPR045864">
    <property type="entry name" value="aa-tRNA-synth_II/BPL/LPL"/>
</dbReference>
<dbReference type="SUPFAM" id="SSF50037">
    <property type="entry name" value="C-terminal domain of transcriptional repressors"/>
    <property type="match status" value="1"/>
</dbReference>
<dbReference type="InterPro" id="IPR003142">
    <property type="entry name" value="BPL_C"/>
</dbReference>
<dbReference type="Gene3D" id="2.30.30.100">
    <property type="match status" value="1"/>
</dbReference>
<dbReference type="CDD" id="cd16442">
    <property type="entry name" value="BPL"/>
    <property type="match status" value="1"/>
</dbReference>
<dbReference type="InterPro" id="IPR004143">
    <property type="entry name" value="BPL_LPL_catalytic"/>
</dbReference>
<dbReference type="OrthoDB" id="9807064at2"/>
<evidence type="ECO:0000259" key="7">
    <source>
        <dbReference type="PROSITE" id="PS51733"/>
    </source>
</evidence>
<protein>
    <recommendedName>
        <fullName evidence="5">biotin--[biotin carboxyl-carrier protein] ligase</fullName>
        <ecNumber evidence="5">6.3.4.15</ecNumber>
    </recommendedName>
</protein>
<evidence type="ECO:0000256" key="6">
    <source>
        <dbReference type="ARBA" id="ARBA00047846"/>
    </source>
</evidence>
<evidence type="ECO:0000313" key="9">
    <source>
        <dbReference type="Proteomes" id="UP000445696"/>
    </source>
</evidence>
<proteinExistence type="predicted"/>
<dbReference type="Pfam" id="PF03099">
    <property type="entry name" value="BPL_LplA_LipB"/>
    <property type="match status" value="1"/>
</dbReference>
<evidence type="ECO:0000256" key="3">
    <source>
        <dbReference type="ARBA" id="ARBA00022840"/>
    </source>
</evidence>
<keyword evidence="2" id="KW-0547">Nucleotide-binding</keyword>
<dbReference type="InterPro" id="IPR008988">
    <property type="entry name" value="Transcriptional_repressor_C"/>
</dbReference>
<evidence type="ECO:0000256" key="5">
    <source>
        <dbReference type="ARBA" id="ARBA00024227"/>
    </source>
</evidence>
<comment type="caution">
    <text evidence="8">The sequence shown here is derived from an EMBL/GenBank/DDBJ whole genome shotgun (WGS) entry which is preliminary data.</text>
</comment>
<comment type="catalytic activity">
    <reaction evidence="6">
        <text>biotin + L-lysyl-[protein] + ATP = N(6)-biotinyl-L-lysyl-[protein] + AMP + diphosphate + H(+)</text>
        <dbReference type="Rhea" id="RHEA:11756"/>
        <dbReference type="Rhea" id="RHEA-COMP:9752"/>
        <dbReference type="Rhea" id="RHEA-COMP:10505"/>
        <dbReference type="ChEBI" id="CHEBI:15378"/>
        <dbReference type="ChEBI" id="CHEBI:29969"/>
        <dbReference type="ChEBI" id="CHEBI:30616"/>
        <dbReference type="ChEBI" id="CHEBI:33019"/>
        <dbReference type="ChEBI" id="CHEBI:57586"/>
        <dbReference type="ChEBI" id="CHEBI:83144"/>
        <dbReference type="ChEBI" id="CHEBI:456215"/>
        <dbReference type="EC" id="6.3.4.15"/>
    </reaction>
</comment>
<dbReference type="Proteomes" id="UP000445696">
    <property type="component" value="Unassembled WGS sequence"/>
</dbReference>
<accession>A0A845MAR2</accession>
<dbReference type="GO" id="GO:0005524">
    <property type="term" value="F:ATP binding"/>
    <property type="evidence" value="ECO:0007669"/>
    <property type="project" value="UniProtKB-KW"/>
</dbReference>
<dbReference type="EC" id="6.3.4.15" evidence="5"/>
<dbReference type="EMBL" id="WTVA01000001">
    <property type="protein sequence ID" value="MZR21002.1"/>
    <property type="molecule type" value="Genomic_DNA"/>
</dbReference>
<evidence type="ECO:0000256" key="1">
    <source>
        <dbReference type="ARBA" id="ARBA00022598"/>
    </source>
</evidence>
<evidence type="ECO:0000256" key="2">
    <source>
        <dbReference type="ARBA" id="ARBA00022741"/>
    </source>
</evidence>
<keyword evidence="1 8" id="KW-0436">Ligase</keyword>
<dbReference type="PROSITE" id="PS51733">
    <property type="entry name" value="BPL_LPL_CATALYTIC"/>
    <property type="match status" value="1"/>
</dbReference>
<dbReference type="AlphaFoldDB" id="A0A845MAR2"/>
<feature type="domain" description="BPL/LPL catalytic" evidence="7">
    <location>
        <begin position="1"/>
        <end position="183"/>
    </location>
</feature>
<dbReference type="RefSeq" id="WP_161337416.1">
    <property type="nucleotide sequence ID" value="NZ_JBHSDG010000002.1"/>
</dbReference>
<gene>
    <name evidence="8" type="ORF">GQF03_01500</name>
</gene>
<reference evidence="8 9" key="1">
    <citation type="journal article" date="2014" name="Int. J. Syst. Evol. Microbiol.">
        <title>Sneathiella chungangensis sp. nov., isolated from a marine sand, and emended description of the genus Sneathiella.</title>
        <authorList>
            <person name="Siamphan C."/>
            <person name="Kim H."/>
            <person name="Lee J.S."/>
            <person name="Kim W."/>
        </authorList>
    </citation>
    <scope>NUCLEOTIDE SEQUENCE [LARGE SCALE GENOMIC DNA]</scope>
    <source>
        <strain evidence="8 9">KCTC 32476</strain>
    </source>
</reference>
<dbReference type="InterPro" id="IPR004408">
    <property type="entry name" value="Biotin_CoA_COase_ligase"/>
</dbReference>
<organism evidence="8 9">
    <name type="scientific">Sneathiella chungangensis</name>
    <dbReference type="NCBI Taxonomy" id="1418234"/>
    <lineage>
        <taxon>Bacteria</taxon>
        <taxon>Pseudomonadati</taxon>
        <taxon>Pseudomonadota</taxon>
        <taxon>Alphaproteobacteria</taxon>
        <taxon>Sneathiellales</taxon>
        <taxon>Sneathiellaceae</taxon>
        <taxon>Sneathiella</taxon>
    </lineage>
</organism>
<keyword evidence="3" id="KW-0067">ATP-binding</keyword>
<dbReference type="NCBIfam" id="TIGR00121">
    <property type="entry name" value="birA_ligase"/>
    <property type="match status" value="1"/>
</dbReference>
<name>A0A845MAR2_9PROT</name>
<dbReference type="GO" id="GO:0005737">
    <property type="term" value="C:cytoplasm"/>
    <property type="evidence" value="ECO:0007669"/>
    <property type="project" value="TreeGrafter"/>
</dbReference>
<keyword evidence="9" id="KW-1185">Reference proteome</keyword>
<sequence>MDLPPFFRLHAYDVVGSTNVEARKLAEAGAEEGTIAWAKRQEQGVGRRGRQWVSPEGNLYCSLILRPNCEPTEAARLSFLVALGLHDAIAPLLPRAQSLGLKWPNDVLIDGHKTAGILLESKTRPDGKMDYVIVGTGINIATFPERTDGLPATSLSAAGAKVGVGDVLSAYGYALLALYMVWKREGFAPIRDRWLNHATGIGERITARLSNETLDGLFLGLDENGALILELDTGEKKRITAGEIFFAPASGQ</sequence>
<dbReference type="GO" id="GO:0004077">
    <property type="term" value="F:biotin--[biotin carboxyl-carrier protein] ligase activity"/>
    <property type="evidence" value="ECO:0007669"/>
    <property type="project" value="UniProtKB-EC"/>
</dbReference>